<reference evidence="7" key="2">
    <citation type="submission" date="2022-10" db="EMBL/GenBank/DDBJ databases">
        <authorList>
            <consortium name="ENA_rothamsted_submissions"/>
            <consortium name="culmorum"/>
            <person name="King R."/>
        </authorList>
    </citation>
    <scope>NUCLEOTIDE SEQUENCE</scope>
</reference>
<dbReference type="GO" id="GO:0006897">
    <property type="term" value="P:endocytosis"/>
    <property type="evidence" value="ECO:0007669"/>
    <property type="project" value="InterPro"/>
</dbReference>
<dbReference type="PANTHER" id="PTHR47174">
    <property type="entry name" value="BRIDGING INTEGRATOR 3"/>
    <property type="match status" value="1"/>
</dbReference>
<dbReference type="SUPFAM" id="SSF50044">
    <property type="entry name" value="SH3-domain"/>
    <property type="match status" value="2"/>
</dbReference>
<evidence type="ECO:0000256" key="4">
    <source>
        <dbReference type="PROSITE-ProRule" id="PRU00192"/>
    </source>
</evidence>
<keyword evidence="3" id="KW-0963">Cytoplasm</keyword>
<dbReference type="InterPro" id="IPR036028">
    <property type="entry name" value="SH3-like_dom_sf"/>
</dbReference>
<feature type="compositionally biased region" description="Polar residues" evidence="5">
    <location>
        <begin position="1"/>
        <end position="10"/>
    </location>
</feature>
<dbReference type="EMBL" id="OU896720">
    <property type="protein sequence ID" value="CAH1153479.1"/>
    <property type="molecule type" value="Genomic_DNA"/>
</dbReference>
<accession>A0A9P0DKR2</accession>
<dbReference type="Proteomes" id="UP001153737">
    <property type="component" value="Chromosome 14"/>
</dbReference>
<evidence type="ECO:0000256" key="2">
    <source>
        <dbReference type="ARBA" id="ARBA00022443"/>
    </source>
</evidence>
<dbReference type="OrthoDB" id="27823at2759"/>
<dbReference type="SMART" id="SM00326">
    <property type="entry name" value="SH3"/>
    <property type="match status" value="2"/>
</dbReference>
<dbReference type="PRINTS" id="PR00452">
    <property type="entry name" value="SH3DOMAIN"/>
</dbReference>
<dbReference type="PRINTS" id="PR00499">
    <property type="entry name" value="P67PHOX"/>
</dbReference>
<dbReference type="InterPro" id="IPR046982">
    <property type="entry name" value="BIN3/RVS161-like"/>
</dbReference>
<gene>
    <name evidence="7" type="ORF">PHAECO_LOCUS4559</name>
</gene>
<feature type="domain" description="SH3" evidence="6">
    <location>
        <begin position="270"/>
        <end position="329"/>
    </location>
</feature>
<dbReference type="GO" id="GO:0005737">
    <property type="term" value="C:cytoplasm"/>
    <property type="evidence" value="ECO:0007669"/>
    <property type="project" value="UniProtKB-SubCell"/>
</dbReference>
<sequence>MSFIAQSKLVQKNKRKPPPRPPPPNFSKYRSESTFSFNQQFEDLIDLSPPQSPKVERIHNFGGSVSSSFNSSTSSLASSKKSFEYDIPLSNNLWPISTNFDSSKQVVHNKQNNFPTRVAPRQASDNGKVLGKVSNPIVDIVSTSKLNNQSQQSMPSLFGPTIIRAQTPKNRMSHENNINRGIESDPQSSTLPMPSVPPPSPPKEVQHINLSYGIALFDFNGVEPADLSFQAEDVVILLKRINNDWYYGRLLDKEGIFPANFIDVIVPLNQDDKTVMALYEFSPQMPGDLGLRAGQMVKVIRKINVDWLYGESEGQCGQFPSNFVDRIPQV</sequence>
<evidence type="ECO:0000313" key="8">
    <source>
        <dbReference type="Proteomes" id="UP001153737"/>
    </source>
</evidence>
<evidence type="ECO:0000256" key="5">
    <source>
        <dbReference type="SAM" id="MobiDB-lite"/>
    </source>
</evidence>
<dbReference type="AlphaFoldDB" id="A0A9P0DKR2"/>
<dbReference type="InterPro" id="IPR001452">
    <property type="entry name" value="SH3_domain"/>
</dbReference>
<evidence type="ECO:0000256" key="1">
    <source>
        <dbReference type="ARBA" id="ARBA00004496"/>
    </source>
</evidence>
<feature type="domain" description="SH3" evidence="6">
    <location>
        <begin position="208"/>
        <end position="267"/>
    </location>
</feature>
<dbReference type="PANTHER" id="PTHR47174:SF3">
    <property type="entry name" value="BRIDGING INTEGRATOR 3"/>
    <property type="match status" value="1"/>
</dbReference>
<name>A0A9P0DKR2_PHACE</name>
<dbReference type="GO" id="GO:0015629">
    <property type="term" value="C:actin cytoskeleton"/>
    <property type="evidence" value="ECO:0007669"/>
    <property type="project" value="TreeGrafter"/>
</dbReference>
<reference evidence="7" key="1">
    <citation type="submission" date="2022-01" db="EMBL/GenBank/DDBJ databases">
        <authorList>
            <person name="King R."/>
        </authorList>
    </citation>
    <scope>NUCLEOTIDE SEQUENCE</scope>
</reference>
<proteinExistence type="predicted"/>
<protein>
    <recommendedName>
        <fullName evidence="6">SH3 domain-containing protein</fullName>
    </recommendedName>
</protein>
<dbReference type="Pfam" id="PF00018">
    <property type="entry name" value="SH3_1"/>
    <property type="match status" value="2"/>
</dbReference>
<dbReference type="CDD" id="cd00174">
    <property type="entry name" value="SH3"/>
    <property type="match status" value="1"/>
</dbReference>
<dbReference type="GO" id="GO:0051666">
    <property type="term" value="P:actin cortical patch localization"/>
    <property type="evidence" value="ECO:0007669"/>
    <property type="project" value="InterPro"/>
</dbReference>
<keyword evidence="2 4" id="KW-0728">SH3 domain</keyword>
<comment type="subcellular location">
    <subcellularLocation>
        <location evidence="1">Cytoplasm</location>
    </subcellularLocation>
</comment>
<feature type="region of interest" description="Disordered" evidence="5">
    <location>
        <begin position="180"/>
        <end position="203"/>
    </location>
</feature>
<dbReference type="Gene3D" id="2.30.30.40">
    <property type="entry name" value="SH3 Domains"/>
    <property type="match status" value="2"/>
</dbReference>
<feature type="region of interest" description="Disordered" evidence="5">
    <location>
        <begin position="1"/>
        <end position="30"/>
    </location>
</feature>
<dbReference type="PROSITE" id="PS50002">
    <property type="entry name" value="SH3"/>
    <property type="match status" value="2"/>
</dbReference>
<organism evidence="7 8">
    <name type="scientific">Phaedon cochleariae</name>
    <name type="common">Mustard beetle</name>
    <dbReference type="NCBI Taxonomy" id="80249"/>
    <lineage>
        <taxon>Eukaryota</taxon>
        <taxon>Metazoa</taxon>
        <taxon>Ecdysozoa</taxon>
        <taxon>Arthropoda</taxon>
        <taxon>Hexapoda</taxon>
        <taxon>Insecta</taxon>
        <taxon>Pterygota</taxon>
        <taxon>Neoptera</taxon>
        <taxon>Endopterygota</taxon>
        <taxon>Coleoptera</taxon>
        <taxon>Polyphaga</taxon>
        <taxon>Cucujiformia</taxon>
        <taxon>Chrysomeloidea</taxon>
        <taxon>Chrysomelidae</taxon>
        <taxon>Chrysomelinae</taxon>
        <taxon>Chrysomelini</taxon>
        <taxon>Phaedon</taxon>
    </lineage>
</organism>
<evidence type="ECO:0000256" key="3">
    <source>
        <dbReference type="ARBA" id="ARBA00022490"/>
    </source>
</evidence>
<evidence type="ECO:0000313" key="7">
    <source>
        <dbReference type="EMBL" id="CAH1153479.1"/>
    </source>
</evidence>
<evidence type="ECO:0000259" key="6">
    <source>
        <dbReference type="PROSITE" id="PS50002"/>
    </source>
</evidence>
<keyword evidence="8" id="KW-1185">Reference proteome</keyword>